<gene>
    <name evidence="2" type="ORF">G6O67_001980</name>
</gene>
<evidence type="ECO:0000256" key="1">
    <source>
        <dbReference type="SAM" id="MobiDB-lite"/>
    </source>
</evidence>
<sequence>MTGAASTSRYGADDLETASIRSAAPSYVSEVPSYHSTTQYLDAAPPYAPIANVSPASPALPESSPARDQTSTPRPQTIGLPPIPPLNPQSVVTLNSFRIPTWSANNAPAARHYRNVAERRMTDGRYSATDLSKRHSAMEPPLVIHSGNMPHLRPLEDPYLVGEVAARQARRERTTRESGEDILVQEDRQWDWLLAHMKDSEERHRSGTRYRREPDIGPRKKLLHRLGGRLLS</sequence>
<dbReference type="OrthoDB" id="4203030at2759"/>
<evidence type="ECO:0000313" key="3">
    <source>
        <dbReference type="Proteomes" id="UP000557566"/>
    </source>
</evidence>
<evidence type="ECO:0000313" key="2">
    <source>
        <dbReference type="EMBL" id="KAF4510055.1"/>
    </source>
</evidence>
<feature type="region of interest" description="Disordered" evidence="1">
    <location>
        <begin position="47"/>
        <end position="85"/>
    </location>
</feature>
<dbReference type="EMBL" id="JAAVMX010000003">
    <property type="protein sequence ID" value="KAF4510055.1"/>
    <property type="molecule type" value="Genomic_DNA"/>
</dbReference>
<feature type="compositionally biased region" description="Low complexity" evidence="1">
    <location>
        <begin position="54"/>
        <end position="66"/>
    </location>
</feature>
<reference evidence="2 3" key="1">
    <citation type="journal article" date="2020" name="Genome Biol. Evol.">
        <title>A new high-quality draft genome assembly of the Chinese cordyceps Ophiocordyceps sinensis.</title>
        <authorList>
            <person name="Shu R."/>
            <person name="Zhang J."/>
            <person name="Meng Q."/>
            <person name="Zhang H."/>
            <person name="Zhou G."/>
            <person name="Li M."/>
            <person name="Wu P."/>
            <person name="Zhao Y."/>
            <person name="Chen C."/>
            <person name="Qin Q."/>
        </authorList>
    </citation>
    <scope>NUCLEOTIDE SEQUENCE [LARGE SCALE GENOMIC DNA]</scope>
    <source>
        <strain evidence="2 3">IOZ07</strain>
    </source>
</reference>
<dbReference type="Proteomes" id="UP000557566">
    <property type="component" value="Unassembled WGS sequence"/>
</dbReference>
<dbReference type="AlphaFoldDB" id="A0A8H4PT82"/>
<comment type="caution">
    <text evidence="2">The sequence shown here is derived from an EMBL/GenBank/DDBJ whole genome shotgun (WGS) entry which is preliminary data.</text>
</comment>
<organism evidence="2 3">
    <name type="scientific">Ophiocordyceps sinensis</name>
    <dbReference type="NCBI Taxonomy" id="72228"/>
    <lineage>
        <taxon>Eukaryota</taxon>
        <taxon>Fungi</taxon>
        <taxon>Dikarya</taxon>
        <taxon>Ascomycota</taxon>
        <taxon>Pezizomycotina</taxon>
        <taxon>Sordariomycetes</taxon>
        <taxon>Hypocreomycetidae</taxon>
        <taxon>Hypocreales</taxon>
        <taxon>Ophiocordycipitaceae</taxon>
        <taxon>Ophiocordyceps</taxon>
    </lineage>
</organism>
<accession>A0A8H4PT82</accession>
<proteinExistence type="predicted"/>
<feature type="region of interest" description="Disordered" evidence="1">
    <location>
        <begin position="1"/>
        <end position="35"/>
    </location>
</feature>
<keyword evidence="3" id="KW-1185">Reference proteome</keyword>
<name>A0A8H4PT82_9HYPO</name>
<protein>
    <submittedName>
        <fullName evidence="2">Uncharacterized protein</fullName>
    </submittedName>
</protein>